<dbReference type="AlphaFoldDB" id="A0A4P6P1A4"/>
<feature type="transmembrane region" description="Helical" evidence="9">
    <location>
        <begin position="253"/>
        <end position="271"/>
    </location>
</feature>
<dbReference type="OrthoDB" id="9791339at2"/>
<dbReference type="PROSITE" id="PS01039">
    <property type="entry name" value="SBP_BACTERIAL_3"/>
    <property type="match status" value="1"/>
</dbReference>
<evidence type="ECO:0000256" key="2">
    <source>
        <dbReference type="ARBA" id="ARBA00004196"/>
    </source>
</evidence>
<dbReference type="Pfam" id="PF00375">
    <property type="entry name" value="SDF"/>
    <property type="match status" value="1"/>
</dbReference>
<feature type="transmembrane region" description="Helical" evidence="9">
    <location>
        <begin position="212"/>
        <end position="241"/>
    </location>
</feature>
<keyword evidence="6" id="KW-0732">Signal</keyword>
<dbReference type="GO" id="GO:0015293">
    <property type="term" value="F:symporter activity"/>
    <property type="evidence" value="ECO:0007669"/>
    <property type="project" value="InterPro"/>
</dbReference>
<feature type="transmembrane region" description="Helical" evidence="9">
    <location>
        <begin position="414"/>
        <end position="437"/>
    </location>
</feature>
<evidence type="ECO:0000256" key="6">
    <source>
        <dbReference type="ARBA" id="ARBA00022729"/>
    </source>
</evidence>
<feature type="transmembrane region" description="Helical" evidence="9">
    <location>
        <begin position="337"/>
        <end position="360"/>
    </location>
</feature>
<dbReference type="EMBL" id="CP034759">
    <property type="protein sequence ID" value="QBG34714.1"/>
    <property type="molecule type" value="Genomic_DNA"/>
</dbReference>
<dbReference type="InterPro" id="IPR001991">
    <property type="entry name" value="Na-dicarboxylate_symporter"/>
</dbReference>
<reference evidence="11 12" key="1">
    <citation type="submission" date="2018-12" db="EMBL/GenBank/DDBJ databases">
        <title>Complete genome of Litorilituus sediminis.</title>
        <authorList>
            <person name="Liu A."/>
            <person name="Rong J."/>
        </authorList>
    </citation>
    <scope>NUCLEOTIDE SEQUENCE [LARGE SCALE GENOMIC DNA]</scope>
    <source>
        <strain evidence="11 12">JCM 17549</strain>
    </source>
</reference>
<dbReference type="PANTHER" id="PTHR35936">
    <property type="entry name" value="MEMBRANE-BOUND LYTIC MUREIN TRANSGLYCOSYLASE F"/>
    <property type="match status" value="1"/>
</dbReference>
<evidence type="ECO:0000256" key="4">
    <source>
        <dbReference type="ARBA" id="ARBA00022448"/>
    </source>
</evidence>
<feature type="transmembrane region" description="Helical" evidence="9">
    <location>
        <begin position="178"/>
        <end position="200"/>
    </location>
</feature>
<dbReference type="Gene3D" id="1.10.3860.10">
    <property type="entry name" value="Sodium:dicarboxylate symporter"/>
    <property type="match status" value="1"/>
</dbReference>
<evidence type="ECO:0000313" key="11">
    <source>
        <dbReference type="EMBL" id="QBG34714.1"/>
    </source>
</evidence>
<protein>
    <submittedName>
        <fullName evidence="11">Cation:dicarboxylase symporter family transporter</fullName>
    </submittedName>
</protein>
<gene>
    <name evidence="11" type="ORF">EMK97_02655</name>
</gene>
<dbReference type="SUPFAM" id="SSF53850">
    <property type="entry name" value="Periplasmic binding protein-like II"/>
    <property type="match status" value="1"/>
</dbReference>
<evidence type="ECO:0000256" key="8">
    <source>
        <dbReference type="ARBA" id="ARBA00023136"/>
    </source>
</evidence>
<accession>A0A4P6P1A4</accession>
<keyword evidence="8 9" id="KW-0472">Membrane</keyword>
<dbReference type="PANTHER" id="PTHR35936:SF19">
    <property type="entry name" value="AMINO-ACID-BINDING PROTEIN YXEM-RELATED"/>
    <property type="match status" value="1"/>
</dbReference>
<feature type="transmembrane region" description="Helical" evidence="9">
    <location>
        <begin position="301"/>
        <end position="325"/>
    </location>
</feature>
<dbReference type="RefSeq" id="WP_130599186.1">
    <property type="nucleotide sequence ID" value="NZ_CP034759.1"/>
</dbReference>
<evidence type="ECO:0000256" key="1">
    <source>
        <dbReference type="ARBA" id="ARBA00004141"/>
    </source>
</evidence>
<dbReference type="SMART" id="SM00062">
    <property type="entry name" value="PBPb"/>
    <property type="match status" value="1"/>
</dbReference>
<evidence type="ECO:0000313" key="12">
    <source>
        <dbReference type="Proteomes" id="UP000290244"/>
    </source>
</evidence>
<evidence type="ECO:0000259" key="10">
    <source>
        <dbReference type="SMART" id="SM00062"/>
    </source>
</evidence>
<proteinExistence type="inferred from homology"/>
<feature type="transmembrane region" description="Helical" evidence="9">
    <location>
        <begin position="83"/>
        <end position="104"/>
    </location>
</feature>
<dbReference type="GO" id="GO:0030313">
    <property type="term" value="C:cell envelope"/>
    <property type="evidence" value="ECO:0007669"/>
    <property type="project" value="UniProtKB-SubCell"/>
</dbReference>
<evidence type="ECO:0000256" key="3">
    <source>
        <dbReference type="ARBA" id="ARBA00010333"/>
    </source>
</evidence>
<keyword evidence="12" id="KW-1185">Reference proteome</keyword>
<comment type="subcellular location">
    <subcellularLocation>
        <location evidence="2">Cell envelope</location>
    </subcellularLocation>
    <subcellularLocation>
        <location evidence="1">Membrane</location>
        <topology evidence="1">Multi-pass membrane protein</topology>
    </subcellularLocation>
</comment>
<feature type="transmembrane region" description="Helical" evidence="9">
    <location>
        <begin position="43"/>
        <end position="71"/>
    </location>
</feature>
<sequence length="724" mass="80234">MFSKTPLAFLNKLPLSAKIITAMVLGLLIGFNSDGVLPGVDSLANAFVLALQMTALPYIALSLIIGFGGLAPDKIGTAAKHSLLFLLCLMAIVIAFILLAPIAFPAWQNADFYSLNTIKTQAEVNLVDLFIPKNPFNAFAYGVVPSVVVFSILIGIGLMQAKAKKHTLLALTGLNNAVINVTSLVMRVAPIGIFAIAQRAAATLDSSQIDGLVVYIATAASLVALLSFVILPAVVALMTPFTYQQVLRTTRQAMLTAFATGSFFAVIPVIVEKVKHLIAEQLTHDIDDNAVKKDTSAIPSIIVPITFSLPVGGKLLAILFTLFAAWFSGSQVDSTDYLNLTTLGIAQLFGSTTLAIPNLLDLFNVPTSMFDLFLAAENLMIGRLNSLLSVIFSASLVLLIASSVINKLTFKWPVFIKYAIALPLISILVFTTLRFTFSEISYQYQGYSKFIDRDFILLDTKARVLTEPDSSIMSNQPTGDVLSRIKKRGFIRVGYFRDDLPYAFHNKDGKLVGFDIEIINLLADDLGVSIEFVRIFHEQAKSLLSSGYLDMTTGMPVLPNNMKQYTLTVPYSSQSLAFIVKEDRRKEFTQWDNIFNRPELIVAVPEMYFSENLVSRYFDHTKVWEISTPRLFFREEYQHIDAMLFGAPTASAWTLLHPGYTVVVPKPAIAEISMAFAINTNDVTFENFMRNWIYMKQKNNTIDRLFHYWIAGKKPVFFKTLPQE</sequence>
<dbReference type="InterPro" id="IPR036458">
    <property type="entry name" value="Na:dicarbo_symporter_sf"/>
</dbReference>
<keyword evidence="5 9" id="KW-0812">Transmembrane</keyword>
<organism evidence="11 12">
    <name type="scientific">Litorilituus sediminis</name>
    <dbReference type="NCBI Taxonomy" id="718192"/>
    <lineage>
        <taxon>Bacteria</taxon>
        <taxon>Pseudomonadati</taxon>
        <taxon>Pseudomonadota</taxon>
        <taxon>Gammaproteobacteria</taxon>
        <taxon>Alteromonadales</taxon>
        <taxon>Colwelliaceae</taxon>
        <taxon>Litorilituus</taxon>
    </lineage>
</organism>
<dbReference type="InterPro" id="IPR018313">
    <property type="entry name" value="SBP_3_CS"/>
</dbReference>
<dbReference type="Proteomes" id="UP000290244">
    <property type="component" value="Chromosome"/>
</dbReference>
<name>A0A4P6P1A4_9GAMM</name>
<feature type="transmembrane region" description="Helical" evidence="9">
    <location>
        <begin position="12"/>
        <end position="31"/>
    </location>
</feature>
<keyword evidence="7 9" id="KW-1133">Transmembrane helix</keyword>
<evidence type="ECO:0000256" key="5">
    <source>
        <dbReference type="ARBA" id="ARBA00022692"/>
    </source>
</evidence>
<dbReference type="Gene3D" id="3.40.190.10">
    <property type="entry name" value="Periplasmic binding protein-like II"/>
    <property type="match status" value="2"/>
</dbReference>
<dbReference type="Pfam" id="PF00497">
    <property type="entry name" value="SBP_bac_3"/>
    <property type="match status" value="1"/>
</dbReference>
<keyword evidence="4" id="KW-0813">Transport</keyword>
<evidence type="ECO:0000256" key="7">
    <source>
        <dbReference type="ARBA" id="ARBA00022989"/>
    </source>
</evidence>
<dbReference type="InterPro" id="IPR001638">
    <property type="entry name" value="Solute-binding_3/MltF_N"/>
</dbReference>
<evidence type="ECO:0000256" key="9">
    <source>
        <dbReference type="SAM" id="Phobius"/>
    </source>
</evidence>
<dbReference type="SUPFAM" id="SSF118215">
    <property type="entry name" value="Proton glutamate symport protein"/>
    <property type="match status" value="1"/>
</dbReference>
<dbReference type="GO" id="GO:0016020">
    <property type="term" value="C:membrane"/>
    <property type="evidence" value="ECO:0007669"/>
    <property type="project" value="UniProtKB-SubCell"/>
</dbReference>
<feature type="domain" description="Solute-binding protein family 3/N-terminal" evidence="10">
    <location>
        <begin position="490"/>
        <end position="713"/>
    </location>
</feature>
<feature type="transmembrane region" description="Helical" evidence="9">
    <location>
        <begin position="380"/>
        <end position="402"/>
    </location>
</feature>
<dbReference type="KEGG" id="lsd:EMK97_02655"/>
<feature type="transmembrane region" description="Helical" evidence="9">
    <location>
        <begin position="138"/>
        <end position="158"/>
    </location>
</feature>
<comment type="similarity">
    <text evidence="3">Belongs to the bacterial solute-binding protein 3 family.</text>
</comment>